<dbReference type="AlphaFoldDB" id="A0A127A544"/>
<evidence type="ECO:0000313" key="3">
    <source>
        <dbReference type="Proteomes" id="UP000070134"/>
    </source>
</evidence>
<dbReference type="OrthoDB" id="4950952at2"/>
<dbReference type="Proteomes" id="UP000070134">
    <property type="component" value="Chromosome"/>
</dbReference>
<accession>A0A127A544</accession>
<dbReference type="KEGG" id="satk:SA2016_3090"/>
<keyword evidence="3" id="KW-1185">Reference proteome</keyword>
<protein>
    <recommendedName>
        <fullName evidence="4">DUF3188 domain-containing protein</fullName>
    </recommendedName>
</protein>
<proteinExistence type="predicted"/>
<evidence type="ECO:0000313" key="2">
    <source>
        <dbReference type="EMBL" id="AMM33755.1"/>
    </source>
</evidence>
<sequence>MPNDYWETASPLYKKVVFSGMAFLGIGIVLSIVANLGHVTWLLWPSIAVIGVGLVVHMVGLGIRVRETKRRLKQ</sequence>
<name>A0A127A544_9MICC</name>
<feature type="transmembrane region" description="Helical" evidence="1">
    <location>
        <begin position="12"/>
        <end position="36"/>
    </location>
</feature>
<evidence type="ECO:0008006" key="4">
    <source>
        <dbReference type="Google" id="ProtNLM"/>
    </source>
</evidence>
<gene>
    <name evidence="2" type="ORF">SA2016_3090</name>
</gene>
<dbReference type="EMBL" id="CP014518">
    <property type="protein sequence ID" value="AMM33755.1"/>
    <property type="molecule type" value="Genomic_DNA"/>
</dbReference>
<keyword evidence="1" id="KW-1133">Transmembrane helix</keyword>
<keyword evidence="1" id="KW-0812">Transmembrane</keyword>
<organism evidence="2 3">
    <name type="scientific">Sinomonas atrocyanea</name>
    <dbReference type="NCBI Taxonomy" id="37927"/>
    <lineage>
        <taxon>Bacteria</taxon>
        <taxon>Bacillati</taxon>
        <taxon>Actinomycetota</taxon>
        <taxon>Actinomycetes</taxon>
        <taxon>Micrococcales</taxon>
        <taxon>Micrococcaceae</taxon>
        <taxon>Sinomonas</taxon>
    </lineage>
</organism>
<dbReference type="RefSeq" id="WP_066499706.1">
    <property type="nucleotide sequence ID" value="NZ_BJMO01000055.1"/>
</dbReference>
<reference evidence="2 3" key="1">
    <citation type="submission" date="2016-02" db="EMBL/GenBank/DDBJ databases">
        <title>Complete genome of Sinomonas atrocyanea KCTC 3377.</title>
        <authorList>
            <person name="Kim K.M."/>
        </authorList>
    </citation>
    <scope>NUCLEOTIDE SEQUENCE [LARGE SCALE GENOMIC DNA]</scope>
    <source>
        <strain evidence="2 3">KCTC 3377</strain>
    </source>
</reference>
<feature type="transmembrane region" description="Helical" evidence="1">
    <location>
        <begin position="42"/>
        <end position="63"/>
    </location>
</feature>
<evidence type="ECO:0000256" key="1">
    <source>
        <dbReference type="SAM" id="Phobius"/>
    </source>
</evidence>
<keyword evidence="1" id="KW-0472">Membrane</keyword>